<name>A0A8G2CKD2_ACIRU</name>
<evidence type="ECO:0000256" key="10">
    <source>
        <dbReference type="ARBA" id="ARBA00023014"/>
    </source>
</evidence>
<dbReference type="PANTHER" id="PTHR33693">
    <property type="entry name" value="TYPE-5 URACIL-DNA GLYCOSYLASE"/>
    <property type="match status" value="1"/>
</dbReference>
<dbReference type="GO" id="GO:0051539">
    <property type="term" value="F:4 iron, 4 sulfur cluster binding"/>
    <property type="evidence" value="ECO:0007669"/>
    <property type="project" value="UniProtKB-KW"/>
</dbReference>
<organism evidence="14 15">
    <name type="scientific">Acidiphilium rubrum</name>
    <dbReference type="NCBI Taxonomy" id="526"/>
    <lineage>
        <taxon>Bacteria</taxon>
        <taxon>Pseudomonadati</taxon>
        <taxon>Pseudomonadota</taxon>
        <taxon>Alphaproteobacteria</taxon>
        <taxon>Acetobacterales</taxon>
        <taxon>Acidocellaceae</taxon>
        <taxon>Acidiphilium</taxon>
    </lineage>
</organism>
<dbReference type="GO" id="GO:0004844">
    <property type="term" value="F:uracil DNA N-glycosylase activity"/>
    <property type="evidence" value="ECO:0007669"/>
    <property type="project" value="UniProtKB-EC"/>
</dbReference>
<dbReference type="RefSeq" id="WP_051657127.1">
    <property type="nucleotide sequence ID" value="NZ_FTNE01000008.1"/>
</dbReference>
<keyword evidence="11" id="KW-0234">DNA repair</keyword>
<keyword evidence="8" id="KW-0378">Hydrolase</keyword>
<feature type="domain" description="Uracil-DNA glycosylase-like" evidence="13">
    <location>
        <begin position="99"/>
        <end position="251"/>
    </location>
</feature>
<dbReference type="Gene3D" id="3.40.470.10">
    <property type="entry name" value="Uracil-DNA glycosylase-like domain"/>
    <property type="match status" value="1"/>
</dbReference>
<dbReference type="Proteomes" id="UP000186308">
    <property type="component" value="Unassembled WGS sequence"/>
</dbReference>
<keyword evidence="5" id="KW-0004">4Fe-4S</keyword>
<dbReference type="AlphaFoldDB" id="A0A8G2CKD2"/>
<evidence type="ECO:0000313" key="14">
    <source>
        <dbReference type="EMBL" id="SIQ72973.1"/>
    </source>
</evidence>
<sequence length="277" mass="29728">MQSPDPVPPDLALAWLALQAEWGAVDGLADAPQDHTQPPPRAEPTRPIPLRPTTHSPPRPAAAPTTAAPAPAMSLAGLRAALEAFDDCALKRTATQLVFADGSETARIMLIGEAPGGEEDRAGRPFVGPAGQLLDRMLASIGLDRTQVRIVNVVPWRPPGNRNPSEAEIAQCLPFLHQHIALIRPQRLLLLGAVAVRALIGGKEGISRVRGSWKSVTIPGLDQPVRALPTYHPAFLLRQPSAKRLAWTDLLTLRQDCVEDSVLLNAAPQKQQSITES</sequence>
<gene>
    <name evidence="14" type="ORF">SAMN05421828_108124</name>
</gene>
<evidence type="ECO:0000256" key="11">
    <source>
        <dbReference type="ARBA" id="ARBA00023204"/>
    </source>
</evidence>
<evidence type="ECO:0000256" key="4">
    <source>
        <dbReference type="ARBA" id="ARBA00019403"/>
    </source>
</evidence>
<keyword evidence="10" id="KW-0411">Iron-sulfur</keyword>
<keyword evidence="9" id="KW-0408">Iron</keyword>
<dbReference type="EMBL" id="FTNE01000008">
    <property type="protein sequence ID" value="SIQ72973.1"/>
    <property type="molecule type" value="Genomic_DNA"/>
</dbReference>
<comment type="similarity">
    <text evidence="2">Belongs to the uracil-DNA glycosylase (UDG) superfamily. Type 4 (UDGa) family.</text>
</comment>
<keyword evidence="7" id="KW-0227">DNA damage</keyword>
<dbReference type="PANTHER" id="PTHR33693:SF1">
    <property type="entry name" value="TYPE-4 URACIL-DNA GLYCOSYLASE"/>
    <property type="match status" value="1"/>
</dbReference>
<evidence type="ECO:0000259" key="13">
    <source>
        <dbReference type="SMART" id="SM00986"/>
    </source>
</evidence>
<dbReference type="NCBIfam" id="TIGR00758">
    <property type="entry name" value="UDG_fam4"/>
    <property type="match status" value="1"/>
</dbReference>
<dbReference type="CDD" id="cd10030">
    <property type="entry name" value="UDG-F4_TTUDGA_SPO1dp_like"/>
    <property type="match status" value="1"/>
</dbReference>
<reference evidence="14 15" key="1">
    <citation type="submission" date="2017-01" db="EMBL/GenBank/DDBJ databases">
        <authorList>
            <person name="Varghese N."/>
            <person name="Submissions S."/>
        </authorList>
    </citation>
    <scope>NUCLEOTIDE SEQUENCE [LARGE SCALE GENOMIC DNA]</scope>
    <source>
        <strain evidence="14 15">ATCC 35905</strain>
    </source>
</reference>
<keyword evidence="15" id="KW-1185">Reference proteome</keyword>
<dbReference type="InterPro" id="IPR051536">
    <property type="entry name" value="UDG_Type-4/5"/>
</dbReference>
<feature type="region of interest" description="Disordered" evidence="12">
    <location>
        <begin position="26"/>
        <end position="70"/>
    </location>
</feature>
<evidence type="ECO:0000256" key="8">
    <source>
        <dbReference type="ARBA" id="ARBA00022801"/>
    </source>
</evidence>
<evidence type="ECO:0000256" key="5">
    <source>
        <dbReference type="ARBA" id="ARBA00022485"/>
    </source>
</evidence>
<dbReference type="InterPro" id="IPR036895">
    <property type="entry name" value="Uracil-DNA_glycosylase-like_sf"/>
</dbReference>
<feature type="compositionally biased region" description="Pro residues" evidence="12">
    <location>
        <begin position="37"/>
        <end position="61"/>
    </location>
</feature>
<dbReference type="GO" id="GO:0046872">
    <property type="term" value="F:metal ion binding"/>
    <property type="evidence" value="ECO:0007669"/>
    <property type="project" value="UniProtKB-KW"/>
</dbReference>
<evidence type="ECO:0000256" key="7">
    <source>
        <dbReference type="ARBA" id="ARBA00022763"/>
    </source>
</evidence>
<dbReference type="GO" id="GO:0006281">
    <property type="term" value="P:DNA repair"/>
    <property type="evidence" value="ECO:0007669"/>
    <property type="project" value="UniProtKB-KW"/>
</dbReference>
<dbReference type="SMART" id="SM00987">
    <property type="entry name" value="UreE_C"/>
    <property type="match status" value="1"/>
</dbReference>
<evidence type="ECO:0000256" key="2">
    <source>
        <dbReference type="ARBA" id="ARBA00006521"/>
    </source>
</evidence>
<comment type="caution">
    <text evidence="14">The sequence shown here is derived from an EMBL/GenBank/DDBJ whole genome shotgun (WGS) entry which is preliminary data.</text>
</comment>
<keyword evidence="6" id="KW-0479">Metal-binding</keyword>
<accession>A0A8G2CKD2</accession>
<dbReference type="InterPro" id="IPR005273">
    <property type="entry name" value="Ura-DNA_glyco_family4"/>
</dbReference>
<evidence type="ECO:0000256" key="9">
    <source>
        <dbReference type="ARBA" id="ARBA00023004"/>
    </source>
</evidence>
<evidence type="ECO:0000256" key="3">
    <source>
        <dbReference type="ARBA" id="ARBA00012030"/>
    </source>
</evidence>
<dbReference type="EC" id="3.2.2.27" evidence="3"/>
<evidence type="ECO:0000256" key="6">
    <source>
        <dbReference type="ARBA" id="ARBA00022723"/>
    </source>
</evidence>
<dbReference type="SMART" id="SM00986">
    <property type="entry name" value="UDG"/>
    <property type="match status" value="1"/>
</dbReference>
<comment type="catalytic activity">
    <reaction evidence="1">
        <text>Hydrolyzes single-stranded DNA or mismatched double-stranded DNA and polynucleotides, releasing free uracil.</text>
        <dbReference type="EC" id="3.2.2.27"/>
    </reaction>
</comment>
<dbReference type="InterPro" id="IPR005122">
    <property type="entry name" value="Uracil-DNA_glycosylase-like"/>
</dbReference>
<evidence type="ECO:0000313" key="15">
    <source>
        <dbReference type="Proteomes" id="UP000186308"/>
    </source>
</evidence>
<dbReference type="SUPFAM" id="SSF52141">
    <property type="entry name" value="Uracil-DNA glycosylase-like"/>
    <property type="match status" value="1"/>
</dbReference>
<protein>
    <recommendedName>
        <fullName evidence="4">Type-4 uracil-DNA glycosylase</fullName>
        <ecNumber evidence="3">3.2.2.27</ecNumber>
    </recommendedName>
</protein>
<evidence type="ECO:0000256" key="1">
    <source>
        <dbReference type="ARBA" id="ARBA00001400"/>
    </source>
</evidence>
<evidence type="ECO:0000256" key="12">
    <source>
        <dbReference type="SAM" id="MobiDB-lite"/>
    </source>
</evidence>
<dbReference type="OrthoDB" id="5290748at2"/>
<dbReference type="Pfam" id="PF03167">
    <property type="entry name" value="UDG"/>
    <property type="match status" value="1"/>
</dbReference>
<proteinExistence type="inferred from homology"/>